<dbReference type="OrthoDB" id="7223550at2"/>
<dbReference type="PROSITE" id="PS52016">
    <property type="entry name" value="TONB_DEPENDENT_REC_3"/>
    <property type="match status" value="1"/>
</dbReference>
<evidence type="ECO:0000256" key="11">
    <source>
        <dbReference type="PROSITE-ProRule" id="PRU01360"/>
    </source>
</evidence>
<evidence type="ECO:0000313" key="17">
    <source>
        <dbReference type="Proteomes" id="UP000058074"/>
    </source>
</evidence>
<protein>
    <recommendedName>
        <fullName evidence="18">TonB-dependent receptor</fullName>
    </recommendedName>
</protein>
<name>A0A0N9U747_SPHMC</name>
<keyword evidence="9 11" id="KW-0472">Membrane</keyword>
<sequence length="765" mass="82521">MKAFNQILLSGVATVAMTAFAAPALAQTAAAEADDSNTNEIIVTAQKREQSLQDVPISMEVVSGAKLAEFNTSDIKAVMNYTPNVFVQSTAGNDVIYIRGFGSPPANFAFDQSVSLYVDGIYAGRSRQAQAPFFDLERVEVLRGPQGALFGKNTAAGAVSVVSAGPTREAEGAFTALYNFDHKGFDVSGYVSGPISDTLSARLAYKIVKQDGYIRNLATNHDDPETKSQLARLTVKWEPSSDFDYTVKAEYGNRDIVGGITVSSPLTSGQDPQDTRYLERSALGREGNRNESVMISGVGNLALGDFTLTSVTGYSWFKSKITNGFDQTIPNSGGAFTANSVYNAFPERFDQFSQEIRILSPVGETFEFIAGAYYDKSDYTLEQYQGFNIPYLLLTIPGATPTDPRIPIFDGPYFARIDSIFRQKAESWSVFGQGTLNISDAFRAIGSLRYTHTKKDGSFRTTLAYASDGVNGNPFALRPITNADGSISEGNVDPSVTLQYDIAPRVMLYGTWGRGSKSGGFVSNTLGTVDSTFTFEPERSENFEAGIKSTLLDGKVVANVSVYKTKFKDLQVSVYQPATSSYLTGNAAAATSKGVEGSLSIFPIPNFDISASAAYSDIKYDDYPGAACLASQPVTCTPATNNLAGFPVAYSSKWTGSVTAHARFDMSDAMKLDITGVAAGRSKYFNSDNQSPIFGVQGGYVKLDLRVQLADQDDRWHLALVGKNLTNQKTIGSAFNLPAPITPVPRAILYLEPTRNISVEAGFKF</sequence>
<dbReference type="GO" id="GO:0009279">
    <property type="term" value="C:cell outer membrane"/>
    <property type="evidence" value="ECO:0007669"/>
    <property type="project" value="UniProtKB-SubCell"/>
</dbReference>
<dbReference type="PANTHER" id="PTHR32552">
    <property type="entry name" value="FERRICHROME IRON RECEPTOR-RELATED"/>
    <property type="match status" value="1"/>
</dbReference>
<keyword evidence="5 11" id="KW-0812">Transmembrane</keyword>
<evidence type="ECO:0000256" key="4">
    <source>
        <dbReference type="ARBA" id="ARBA00022496"/>
    </source>
</evidence>
<evidence type="ECO:0000259" key="14">
    <source>
        <dbReference type="Pfam" id="PF00593"/>
    </source>
</evidence>
<keyword evidence="6" id="KW-0408">Iron</keyword>
<dbReference type="PANTHER" id="PTHR32552:SF81">
    <property type="entry name" value="TONB-DEPENDENT OUTER MEMBRANE RECEPTOR"/>
    <property type="match status" value="1"/>
</dbReference>
<keyword evidence="3 11" id="KW-1134">Transmembrane beta strand</keyword>
<accession>A0A0N9U747</accession>
<evidence type="ECO:0000256" key="9">
    <source>
        <dbReference type="ARBA" id="ARBA00023136"/>
    </source>
</evidence>
<evidence type="ECO:0000256" key="1">
    <source>
        <dbReference type="ARBA" id="ARBA00004571"/>
    </source>
</evidence>
<feature type="chain" id="PRO_5006038832" description="TonB-dependent receptor" evidence="13">
    <location>
        <begin position="22"/>
        <end position="765"/>
    </location>
</feature>
<keyword evidence="10 11" id="KW-0998">Cell outer membrane</keyword>
<keyword evidence="7" id="KW-0406">Ion transport</keyword>
<evidence type="ECO:0000256" key="6">
    <source>
        <dbReference type="ARBA" id="ARBA00023004"/>
    </source>
</evidence>
<evidence type="ECO:0000256" key="10">
    <source>
        <dbReference type="ARBA" id="ARBA00023237"/>
    </source>
</evidence>
<dbReference type="Gene3D" id="2.40.170.20">
    <property type="entry name" value="TonB-dependent receptor, beta-barrel domain"/>
    <property type="match status" value="1"/>
</dbReference>
<organism evidence="16 17">
    <name type="scientific">Sphingopyxis macrogoltabida</name>
    <name type="common">Sphingomonas macrogoltabidus</name>
    <dbReference type="NCBI Taxonomy" id="33050"/>
    <lineage>
        <taxon>Bacteria</taxon>
        <taxon>Pseudomonadati</taxon>
        <taxon>Pseudomonadota</taxon>
        <taxon>Alphaproteobacteria</taxon>
        <taxon>Sphingomonadales</taxon>
        <taxon>Sphingomonadaceae</taxon>
        <taxon>Sphingopyxis</taxon>
    </lineage>
</organism>
<evidence type="ECO:0000313" key="16">
    <source>
        <dbReference type="EMBL" id="ALH81079.1"/>
    </source>
</evidence>
<keyword evidence="2 11" id="KW-0813">Transport</keyword>
<evidence type="ECO:0000256" key="5">
    <source>
        <dbReference type="ARBA" id="ARBA00022692"/>
    </source>
</evidence>
<reference evidence="16 17" key="1">
    <citation type="journal article" date="2015" name="Genome Announc.">
        <title>Complete Genome Sequence of Polypropylene Glycol- and Polyethylene Glycol-Degrading Sphingopyxis macrogoltabida Strain EY-1.</title>
        <authorList>
            <person name="Ohtsubo Y."/>
            <person name="Nagata Y."/>
            <person name="Numata M."/>
            <person name="Tsuchikane K."/>
            <person name="Hosoyama A."/>
            <person name="Yamazoe A."/>
            <person name="Tsuda M."/>
            <person name="Fujita N."/>
            <person name="Kawai F."/>
        </authorList>
    </citation>
    <scope>NUCLEOTIDE SEQUENCE [LARGE SCALE GENOMIC DNA]</scope>
    <source>
        <strain evidence="16 17">EY-1</strain>
    </source>
</reference>
<keyword evidence="4" id="KW-0410">Iron transport</keyword>
<dbReference type="Pfam" id="PF07715">
    <property type="entry name" value="Plug"/>
    <property type="match status" value="1"/>
</dbReference>
<dbReference type="EMBL" id="CP012700">
    <property type="protein sequence ID" value="ALH81079.1"/>
    <property type="molecule type" value="Genomic_DNA"/>
</dbReference>
<dbReference type="SUPFAM" id="SSF56935">
    <property type="entry name" value="Porins"/>
    <property type="match status" value="1"/>
</dbReference>
<dbReference type="InterPro" id="IPR000531">
    <property type="entry name" value="Beta-barrel_TonB"/>
</dbReference>
<feature type="domain" description="TonB-dependent receptor-like beta-barrel" evidence="14">
    <location>
        <begin position="245"/>
        <end position="725"/>
    </location>
</feature>
<dbReference type="RefSeq" id="WP_054588361.1">
    <property type="nucleotide sequence ID" value="NZ_CP012700.1"/>
</dbReference>
<feature type="signal peptide" evidence="13">
    <location>
        <begin position="1"/>
        <end position="21"/>
    </location>
</feature>
<dbReference type="PATRIC" id="fig|33050.5.peg.2497"/>
<dbReference type="AlphaFoldDB" id="A0A0N9U747"/>
<evidence type="ECO:0000256" key="13">
    <source>
        <dbReference type="SAM" id="SignalP"/>
    </source>
</evidence>
<evidence type="ECO:0000259" key="15">
    <source>
        <dbReference type="Pfam" id="PF07715"/>
    </source>
</evidence>
<dbReference type="KEGG" id="smag:AN936_12085"/>
<keyword evidence="13" id="KW-0732">Signal</keyword>
<evidence type="ECO:0000256" key="2">
    <source>
        <dbReference type="ARBA" id="ARBA00022448"/>
    </source>
</evidence>
<evidence type="ECO:0000256" key="12">
    <source>
        <dbReference type="RuleBase" id="RU003357"/>
    </source>
</evidence>
<dbReference type="GO" id="GO:0006826">
    <property type="term" value="P:iron ion transport"/>
    <property type="evidence" value="ECO:0007669"/>
    <property type="project" value="UniProtKB-KW"/>
</dbReference>
<gene>
    <name evidence="16" type="ORF">AN936_12085</name>
</gene>
<dbReference type="InterPro" id="IPR012910">
    <property type="entry name" value="Plug_dom"/>
</dbReference>
<evidence type="ECO:0000256" key="3">
    <source>
        <dbReference type="ARBA" id="ARBA00022452"/>
    </source>
</evidence>
<evidence type="ECO:0000256" key="7">
    <source>
        <dbReference type="ARBA" id="ARBA00023065"/>
    </source>
</evidence>
<keyword evidence="8 12" id="KW-0798">TonB box</keyword>
<proteinExistence type="inferred from homology"/>
<evidence type="ECO:0008006" key="18">
    <source>
        <dbReference type="Google" id="ProtNLM"/>
    </source>
</evidence>
<evidence type="ECO:0000256" key="8">
    <source>
        <dbReference type="ARBA" id="ARBA00023077"/>
    </source>
</evidence>
<feature type="domain" description="TonB-dependent receptor plug" evidence="15">
    <location>
        <begin position="52"/>
        <end position="158"/>
    </location>
</feature>
<dbReference type="Pfam" id="PF00593">
    <property type="entry name" value="TonB_dep_Rec_b-barrel"/>
    <property type="match status" value="1"/>
</dbReference>
<comment type="subcellular location">
    <subcellularLocation>
        <location evidence="1 11">Cell outer membrane</location>
        <topology evidence="1 11">Multi-pass membrane protein</topology>
    </subcellularLocation>
</comment>
<dbReference type="InterPro" id="IPR039426">
    <property type="entry name" value="TonB-dep_rcpt-like"/>
</dbReference>
<comment type="similarity">
    <text evidence="11 12">Belongs to the TonB-dependent receptor family.</text>
</comment>
<dbReference type="Proteomes" id="UP000058074">
    <property type="component" value="Chromosome"/>
</dbReference>
<dbReference type="InterPro" id="IPR036942">
    <property type="entry name" value="Beta-barrel_TonB_sf"/>
</dbReference>